<keyword evidence="2" id="KW-1185">Reference proteome</keyword>
<proteinExistence type="predicted"/>
<reference evidence="1" key="1">
    <citation type="submission" date="2022-10" db="EMBL/GenBank/DDBJ databases">
        <title>Culturing micro-colonial fungi from biological soil crusts in the Mojave desert and describing Neophaeococcomyces mojavensis, and introducing the new genera and species Taxawa tesnikishii.</title>
        <authorList>
            <person name="Kurbessoian T."/>
            <person name="Stajich J.E."/>
        </authorList>
    </citation>
    <scope>NUCLEOTIDE SEQUENCE</scope>
    <source>
        <strain evidence="1">JES_112</strain>
    </source>
</reference>
<dbReference type="Proteomes" id="UP001172386">
    <property type="component" value="Unassembled WGS sequence"/>
</dbReference>
<dbReference type="EMBL" id="JAPDRQ010000285">
    <property type="protein sequence ID" value="KAJ9651067.1"/>
    <property type="molecule type" value="Genomic_DNA"/>
</dbReference>
<name>A0ACC2ZTV8_9EURO</name>
<evidence type="ECO:0000313" key="1">
    <source>
        <dbReference type="EMBL" id="KAJ9651067.1"/>
    </source>
</evidence>
<comment type="caution">
    <text evidence="1">The sequence shown here is derived from an EMBL/GenBank/DDBJ whole genome shotgun (WGS) entry which is preliminary data.</text>
</comment>
<gene>
    <name evidence="1" type="ORF">H2198_009646</name>
</gene>
<organism evidence="1 2">
    <name type="scientific">Neophaeococcomyces mojaviensis</name>
    <dbReference type="NCBI Taxonomy" id="3383035"/>
    <lineage>
        <taxon>Eukaryota</taxon>
        <taxon>Fungi</taxon>
        <taxon>Dikarya</taxon>
        <taxon>Ascomycota</taxon>
        <taxon>Pezizomycotina</taxon>
        <taxon>Eurotiomycetes</taxon>
        <taxon>Chaetothyriomycetidae</taxon>
        <taxon>Chaetothyriales</taxon>
        <taxon>Chaetothyriales incertae sedis</taxon>
        <taxon>Neophaeococcomyces</taxon>
    </lineage>
</organism>
<protein>
    <submittedName>
        <fullName evidence="1">Uncharacterized protein</fullName>
    </submittedName>
</protein>
<evidence type="ECO:0000313" key="2">
    <source>
        <dbReference type="Proteomes" id="UP001172386"/>
    </source>
</evidence>
<accession>A0ACC2ZTV8</accession>
<sequence length="234" mass="26700">MTNDSLTPGAVVLNTNPALIPGPEALTGNHVTLERLTQNHFPDLYENVGSHNELWTWWPNGPFSKISDFVHMLNTLLEIDDLASYAILLLSGPSKGRAVGCAFAQSGEPLTNRVSEIGVLFGPQLQKTRAATEVLFLLGCLLFEKLNYRRMAWKCNSLNLASRKAAERYGLVYEGTFRQEQIVKGRNRDSCWYSMIDSEWPLCKAVYEKWLEDENFDEQQRQRRGMEEIRESLR</sequence>